<dbReference type="Proteomes" id="UP000600565">
    <property type="component" value="Unassembled WGS sequence"/>
</dbReference>
<organism evidence="1 2">
    <name type="scientific">Solibacillus merdavium</name>
    <dbReference type="NCBI Taxonomy" id="2762218"/>
    <lineage>
        <taxon>Bacteria</taxon>
        <taxon>Bacillati</taxon>
        <taxon>Bacillota</taxon>
        <taxon>Bacilli</taxon>
        <taxon>Bacillales</taxon>
        <taxon>Caryophanaceae</taxon>
        <taxon>Solibacillus</taxon>
    </lineage>
</organism>
<keyword evidence="2" id="KW-1185">Reference proteome</keyword>
<comment type="caution">
    <text evidence="1">The sequence shown here is derived from an EMBL/GenBank/DDBJ whole genome shotgun (WGS) entry which is preliminary data.</text>
</comment>
<dbReference type="EMBL" id="JACSPW010000010">
    <property type="protein sequence ID" value="MBD8033785.1"/>
    <property type="molecule type" value="Genomic_DNA"/>
</dbReference>
<dbReference type="Pfam" id="PF09234">
    <property type="entry name" value="DUF1963"/>
    <property type="match status" value="1"/>
</dbReference>
<reference evidence="1 2" key="1">
    <citation type="submission" date="2020-08" db="EMBL/GenBank/DDBJ databases">
        <title>A Genomic Blueprint of the Chicken Gut Microbiome.</title>
        <authorList>
            <person name="Gilroy R."/>
            <person name="Ravi A."/>
            <person name="Getino M."/>
            <person name="Pursley I."/>
            <person name="Horton D.L."/>
            <person name="Alikhan N.-F."/>
            <person name="Baker D."/>
            <person name="Gharbi K."/>
            <person name="Hall N."/>
            <person name="Watson M."/>
            <person name="Adriaenssens E.M."/>
            <person name="Foster-Nyarko E."/>
            <person name="Jarju S."/>
            <person name="Secka A."/>
            <person name="Antonio M."/>
            <person name="Oren A."/>
            <person name="Chaudhuri R."/>
            <person name="La Ragione R.M."/>
            <person name="Hildebrand F."/>
            <person name="Pallen M.J."/>
        </authorList>
    </citation>
    <scope>NUCLEOTIDE SEQUENCE [LARGE SCALE GENOMIC DNA]</scope>
    <source>
        <strain evidence="1 2">Sa1YVA6</strain>
    </source>
</reference>
<dbReference type="InterPro" id="IPR035948">
    <property type="entry name" value="YwqG-like_sf"/>
</dbReference>
<dbReference type="InterPro" id="IPR015315">
    <property type="entry name" value="DUF1963"/>
</dbReference>
<dbReference type="PANTHER" id="PTHR36436">
    <property type="entry name" value="SLL5081 PROTEIN"/>
    <property type="match status" value="1"/>
</dbReference>
<gene>
    <name evidence="1" type="ORF">H9632_11965</name>
</gene>
<sequence>MAHLDKNIFIPKELINFHTSLSHSAEQVAILKPVMQPAFLHESKFAGLPFLTHEMEHPKDRQNRYMLFLAQLNFSEIKLGHPFPKDGILQFYIAQQCYEKVKFHSDYCHFKVQYIPDIGHYNQFIHDFTYLEYVDLNNFPIQHEMKLLPTTQFEPVSAMDYRLHNYFNPEMMNASITLDDRSFEDVYLESYLAAEHKIGGYPYFIHQDFRKTSMYLQHYDTLLLQIVSNDEQNIMWGDSGIISFFINSEKLAQCDFSDIYFHVEEY</sequence>
<protein>
    <submittedName>
        <fullName evidence="1">DUF1963 domain-containing protein</fullName>
    </submittedName>
</protein>
<dbReference type="PANTHER" id="PTHR36436:SF6">
    <property type="entry name" value="SLL5081 PROTEIN"/>
    <property type="match status" value="1"/>
</dbReference>
<accession>A0ABR8XPB7</accession>
<dbReference type="RefSeq" id="WP_191704305.1">
    <property type="nucleotide sequence ID" value="NZ_JACSPW010000010.1"/>
</dbReference>
<proteinExistence type="predicted"/>
<evidence type="ECO:0000313" key="2">
    <source>
        <dbReference type="Proteomes" id="UP000600565"/>
    </source>
</evidence>
<name>A0ABR8XPB7_9BACL</name>
<evidence type="ECO:0000313" key="1">
    <source>
        <dbReference type="EMBL" id="MBD8033785.1"/>
    </source>
</evidence>
<dbReference type="SUPFAM" id="SSF103032">
    <property type="entry name" value="Hypothetical protein YwqG"/>
    <property type="match status" value="1"/>
</dbReference>
<dbReference type="Gene3D" id="2.30.320.10">
    <property type="entry name" value="YwqG-like"/>
    <property type="match status" value="1"/>
</dbReference>